<evidence type="ECO:0000256" key="1">
    <source>
        <dbReference type="ARBA" id="ARBA00006194"/>
    </source>
</evidence>
<dbReference type="PROSITE" id="PS00054">
    <property type="entry name" value="RIBOSOMAL_S11"/>
    <property type="match status" value="1"/>
</dbReference>
<dbReference type="STRING" id="1798561.A3B87_03425"/>
<accession>A0A1F6FMC6</accession>
<dbReference type="GO" id="GO:0003735">
    <property type="term" value="F:structural constituent of ribosome"/>
    <property type="evidence" value="ECO:0007669"/>
    <property type="project" value="InterPro"/>
</dbReference>
<dbReference type="AlphaFoldDB" id="A0A1F6FMC6"/>
<dbReference type="InterPro" id="IPR036967">
    <property type="entry name" value="Ribosomal_uS11_sf"/>
</dbReference>
<dbReference type="InterPro" id="IPR018102">
    <property type="entry name" value="Ribosomal_uS11_CS"/>
</dbReference>
<dbReference type="PIRSF" id="PIRSF002131">
    <property type="entry name" value="Ribosomal_S11"/>
    <property type="match status" value="1"/>
</dbReference>
<gene>
    <name evidence="7" type="primary">rpsK</name>
    <name evidence="9" type="ORF">A3B87_03425</name>
</gene>
<comment type="similarity">
    <text evidence="1 7 8">Belongs to the universal ribosomal protein uS11 family.</text>
</comment>
<evidence type="ECO:0000256" key="8">
    <source>
        <dbReference type="RuleBase" id="RU003629"/>
    </source>
</evidence>
<protein>
    <recommendedName>
        <fullName evidence="6 7">Small ribosomal subunit protein uS11</fullName>
    </recommendedName>
</protein>
<dbReference type="HAMAP" id="MF_01310">
    <property type="entry name" value="Ribosomal_uS11"/>
    <property type="match status" value="1"/>
</dbReference>
<dbReference type="NCBIfam" id="NF003698">
    <property type="entry name" value="PRK05309.1"/>
    <property type="match status" value="1"/>
</dbReference>
<dbReference type="InterPro" id="IPR019981">
    <property type="entry name" value="Ribosomal_uS11_bac-type"/>
</dbReference>
<reference evidence="9 10" key="1">
    <citation type="journal article" date="2016" name="Nat. Commun.">
        <title>Thousands of microbial genomes shed light on interconnected biogeochemical processes in an aquifer system.</title>
        <authorList>
            <person name="Anantharaman K."/>
            <person name="Brown C.T."/>
            <person name="Hug L.A."/>
            <person name="Sharon I."/>
            <person name="Castelle C.J."/>
            <person name="Probst A.J."/>
            <person name="Thomas B.C."/>
            <person name="Singh A."/>
            <person name="Wilkins M.J."/>
            <person name="Karaoz U."/>
            <person name="Brodie E.L."/>
            <person name="Williams K.H."/>
            <person name="Hubbard S.S."/>
            <person name="Banfield J.F."/>
        </authorList>
    </citation>
    <scope>NUCLEOTIDE SEQUENCE [LARGE SCALE GENOMIC DNA]</scope>
</reference>
<dbReference type="PANTHER" id="PTHR11759">
    <property type="entry name" value="40S RIBOSOMAL PROTEIN S14/30S RIBOSOMAL PROTEIN S11"/>
    <property type="match status" value="1"/>
</dbReference>
<dbReference type="GO" id="GO:0005840">
    <property type="term" value="C:ribosome"/>
    <property type="evidence" value="ECO:0007669"/>
    <property type="project" value="UniProtKB-KW"/>
</dbReference>
<dbReference type="GO" id="GO:1990904">
    <property type="term" value="C:ribonucleoprotein complex"/>
    <property type="evidence" value="ECO:0007669"/>
    <property type="project" value="UniProtKB-KW"/>
</dbReference>
<dbReference type="SUPFAM" id="SSF53137">
    <property type="entry name" value="Translational machinery components"/>
    <property type="match status" value="1"/>
</dbReference>
<comment type="subunit">
    <text evidence="7">Part of the 30S ribosomal subunit. Interacts with proteins S7 and S18. Binds to IF-3.</text>
</comment>
<evidence type="ECO:0000256" key="3">
    <source>
        <dbReference type="ARBA" id="ARBA00022884"/>
    </source>
</evidence>
<dbReference type="FunFam" id="3.30.420.80:FF:000010">
    <property type="entry name" value="30S ribosomal protein S11"/>
    <property type="match status" value="1"/>
</dbReference>
<dbReference type="Proteomes" id="UP000179136">
    <property type="component" value="Unassembled WGS sequence"/>
</dbReference>
<dbReference type="EMBL" id="MFMW01000024">
    <property type="protein sequence ID" value="OGG86997.1"/>
    <property type="molecule type" value="Genomic_DNA"/>
</dbReference>
<comment type="caution">
    <text evidence="9">The sequence shown here is derived from an EMBL/GenBank/DDBJ whole genome shotgun (WGS) entry which is preliminary data.</text>
</comment>
<evidence type="ECO:0000256" key="7">
    <source>
        <dbReference type="HAMAP-Rule" id="MF_01310"/>
    </source>
</evidence>
<proteinExistence type="inferred from homology"/>
<keyword evidence="3 7" id="KW-0694">RNA-binding</keyword>
<evidence type="ECO:0000256" key="2">
    <source>
        <dbReference type="ARBA" id="ARBA00022730"/>
    </source>
</evidence>
<dbReference type="Gene3D" id="3.30.420.80">
    <property type="entry name" value="Ribosomal protein S11"/>
    <property type="match status" value="1"/>
</dbReference>
<dbReference type="InterPro" id="IPR001971">
    <property type="entry name" value="Ribosomal_uS11"/>
</dbReference>
<name>A0A1F6FMC6_9BACT</name>
<keyword evidence="5 7" id="KW-0687">Ribonucleoprotein</keyword>
<dbReference type="NCBIfam" id="TIGR03632">
    <property type="entry name" value="uS11_bact"/>
    <property type="match status" value="1"/>
</dbReference>
<dbReference type="GO" id="GO:0006412">
    <property type="term" value="P:translation"/>
    <property type="evidence" value="ECO:0007669"/>
    <property type="project" value="UniProtKB-UniRule"/>
</dbReference>
<evidence type="ECO:0000256" key="5">
    <source>
        <dbReference type="ARBA" id="ARBA00023274"/>
    </source>
</evidence>
<organism evidence="9 10">
    <name type="scientific">Candidatus Kuenenbacteria bacterium RIFCSPHIGHO2_02_FULL_39_13</name>
    <dbReference type="NCBI Taxonomy" id="1798561"/>
    <lineage>
        <taxon>Bacteria</taxon>
        <taxon>Candidatus Kueneniibacteriota</taxon>
    </lineage>
</organism>
<comment type="function">
    <text evidence="7">Located on the platform of the 30S subunit, it bridges several disparate RNA helices of the 16S rRNA. Forms part of the Shine-Dalgarno cleft in the 70S ribosome.</text>
</comment>
<sequence>MATTKKVTLTKKKKSKFQPRLLKGRGQAHIKSTYNNTMVSISDMNGNVICWSTSGRCGFKSAKKSTPYAAGIVVKAITAQAKEAGIKEVDVLVRGIGPAREAAMRALAANGIQIVSIKDVTPVPHNGCRPKKPRRV</sequence>
<evidence type="ECO:0000256" key="4">
    <source>
        <dbReference type="ARBA" id="ARBA00022980"/>
    </source>
</evidence>
<evidence type="ECO:0000256" key="6">
    <source>
        <dbReference type="ARBA" id="ARBA00035160"/>
    </source>
</evidence>
<dbReference type="GO" id="GO:0019843">
    <property type="term" value="F:rRNA binding"/>
    <property type="evidence" value="ECO:0007669"/>
    <property type="project" value="UniProtKB-UniRule"/>
</dbReference>
<dbReference type="Pfam" id="PF00411">
    <property type="entry name" value="Ribosomal_S11"/>
    <property type="match status" value="1"/>
</dbReference>
<evidence type="ECO:0000313" key="10">
    <source>
        <dbReference type="Proteomes" id="UP000179136"/>
    </source>
</evidence>
<keyword evidence="4 7" id="KW-0689">Ribosomal protein</keyword>
<evidence type="ECO:0000313" key="9">
    <source>
        <dbReference type="EMBL" id="OGG86997.1"/>
    </source>
</evidence>
<keyword evidence="2 7" id="KW-0699">rRNA-binding</keyword>